<comment type="caution">
    <text evidence="2">The sequence shown here is derived from an EMBL/GenBank/DDBJ whole genome shotgun (WGS) entry which is preliminary data.</text>
</comment>
<dbReference type="Proteomes" id="UP000319148">
    <property type="component" value="Unassembled WGS sequence"/>
</dbReference>
<evidence type="ECO:0000313" key="3">
    <source>
        <dbReference type="Proteomes" id="UP000319148"/>
    </source>
</evidence>
<dbReference type="Pfam" id="PF00107">
    <property type="entry name" value="ADH_zinc_N"/>
    <property type="match status" value="1"/>
</dbReference>
<keyword evidence="3" id="KW-1185">Reference proteome</keyword>
<reference evidence="3" key="1">
    <citation type="submission" date="2019-06" db="EMBL/GenBank/DDBJ databases">
        <title>The complete genome of Emcibacter congregatus ZYLT.</title>
        <authorList>
            <person name="Zhao Z."/>
        </authorList>
    </citation>
    <scope>NUCLEOTIDE SEQUENCE [LARGE SCALE GENOMIC DNA]</scope>
    <source>
        <strain evidence="3">MCCC 1A06723</strain>
    </source>
</reference>
<dbReference type="PANTHER" id="PTHR45033:SF2">
    <property type="entry name" value="ZINC-TYPE ALCOHOL DEHYDROGENASE-LIKE PROTEIN C1773.06C"/>
    <property type="match status" value="1"/>
</dbReference>
<dbReference type="InterPro" id="IPR052711">
    <property type="entry name" value="Zinc_ADH-like"/>
</dbReference>
<dbReference type="EMBL" id="VFIY01000018">
    <property type="protein sequence ID" value="TPD57893.1"/>
    <property type="molecule type" value="Genomic_DNA"/>
</dbReference>
<accession>A0A501PBZ2</accession>
<dbReference type="InterPro" id="IPR013154">
    <property type="entry name" value="ADH-like_N"/>
</dbReference>
<organism evidence="2 3">
    <name type="scientific">Emcibacter nanhaiensis</name>
    <dbReference type="NCBI Taxonomy" id="1505037"/>
    <lineage>
        <taxon>Bacteria</taxon>
        <taxon>Pseudomonadati</taxon>
        <taxon>Pseudomonadota</taxon>
        <taxon>Alphaproteobacteria</taxon>
        <taxon>Emcibacterales</taxon>
        <taxon>Emcibacteraceae</taxon>
        <taxon>Emcibacter</taxon>
    </lineage>
</organism>
<dbReference type="InterPro" id="IPR011032">
    <property type="entry name" value="GroES-like_sf"/>
</dbReference>
<dbReference type="Pfam" id="PF08240">
    <property type="entry name" value="ADH_N"/>
    <property type="match status" value="1"/>
</dbReference>
<name>A0A501PBZ2_9PROT</name>
<dbReference type="SUPFAM" id="SSF51735">
    <property type="entry name" value="NAD(P)-binding Rossmann-fold domains"/>
    <property type="match status" value="1"/>
</dbReference>
<gene>
    <name evidence="2" type="ORF">FIV46_17500</name>
</gene>
<sequence length="338" mass="35211">MKAYQIEAGSSSLDGLKQVELDKPEAGPGEVLVRVRATSLNYRDQAVVIGKYFIGPLQRDTIPLSDGAGEVEAVGDGVTRFKAGDRVAGTFFQGWVNGHPPASIPGIALGAPLDGMLAEYVVLSEEGLVGIPDNLSFEEAATLPCAGVTAWNALMEGRTLKPGDTVLCLGTGGVSMFALQFGRMAGARVIVTSSSDEKLERAKALGADGLINYRNTPNWAEEVMKLTGGQGVSQVVEVGGAGTLPLSYQAVGSGGEIALIGVLAAPDGDLSPHGLMFKAATLRGIFVGNRDMFDGMNKAIATNGIQPVIGATFDFDQAVEAFQHQMTASHFGKIVITV</sequence>
<dbReference type="Gene3D" id="3.40.50.720">
    <property type="entry name" value="NAD(P)-binding Rossmann-like Domain"/>
    <property type="match status" value="1"/>
</dbReference>
<dbReference type="Gene3D" id="3.90.180.10">
    <property type="entry name" value="Medium-chain alcohol dehydrogenases, catalytic domain"/>
    <property type="match status" value="1"/>
</dbReference>
<evidence type="ECO:0000313" key="2">
    <source>
        <dbReference type="EMBL" id="TPD57893.1"/>
    </source>
</evidence>
<protein>
    <submittedName>
        <fullName evidence="2">NAD(P)-dependent alcohol dehydrogenase</fullName>
    </submittedName>
</protein>
<dbReference type="SUPFAM" id="SSF50129">
    <property type="entry name" value="GroES-like"/>
    <property type="match status" value="1"/>
</dbReference>
<dbReference type="SMART" id="SM00829">
    <property type="entry name" value="PKS_ER"/>
    <property type="match status" value="1"/>
</dbReference>
<dbReference type="InterPro" id="IPR036291">
    <property type="entry name" value="NAD(P)-bd_dom_sf"/>
</dbReference>
<dbReference type="CDD" id="cd08276">
    <property type="entry name" value="MDR7"/>
    <property type="match status" value="1"/>
</dbReference>
<dbReference type="GO" id="GO:0016491">
    <property type="term" value="F:oxidoreductase activity"/>
    <property type="evidence" value="ECO:0007669"/>
    <property type="project" value="InterPro"/>
</dbReference>
<dbReference type="InterPro" id="IPR013149">
    <property type="entry name" value="ADH-like_C"/>
</dbReference>
<dbReference type="OrthoDB" id="9805883at2"/>
<feature type="domain" description="Enoyl reductase (ER)" evidence="1">
    <location>
        <begin position="11"/>
        <end position="336"/>
    </location>
</feature>
<dbReference type="AlphaFoldDB" id="A0A501PBZ2"/>
<dbReference type="InterPro" id="IPR020843">
    <property type="entry name" value="ER"/>
</dbReference>
<evidence type="ECO:0000259" key="1">
    <source>
        <dbReference type="SMART" id="SM00829"/>
    </source>
</evidence>
<dbReference type="PANTHER" id="PTHR45033">
    <property type="match status" value="1"/>
</dbReference>
<proteinExistence type="predicted"/>
<dbReference type="RefSeq" id="WP_139942209.1">
    <property type="nucleotide sequence ID" value="NZ_JBHSYP010000005.1"/>
</dbReference>